<organism evidence="7 8">
    <name type="scientific">Elliptochloris bilobata</name>
    <dbReference type="NCBI Taxonomy" id="381761"/>
    <lineage>
        <taxon>Eukaryota</taxon>
        <taxon>Viridiplantae</taxon>
        <taxon>Chlorophyta</taxon>
        <taxon>core chlorophytes</taxon>
        <taxon>Trebouxiophyceae</taxon>
        <taxon>Trebouxiophyceae incertae sedis</taxon>
        <taxon>Elliptochloris clade</taxon>
        <taxon>Elliptochloris</taxon>
    </lineage>
</organism>
<feature type="transmembrane region" description="Helical" evidence="5">
    <location>
        <begin position="282"/>
        <end position="301"/>
    </location>
</feature>
<proteinExistence type="predicted"/>
<dbReference type="SUPFAM" id="SSF103481">
    <property type="entry name" value="Multidrug resistance efflux transporter EmrE"/>
    <property type="match status" value="1"/>
</dbReference>
<evidence type="ECO:0000256" key="4">
    <source>
        <dbReference type="ARBA" id="ARBA00023136"/>
    </source>
</evidence>
<protein>
    <recommendedName>
        <fullName evidence="6">Sugar phosphate transporter domain-containing protein</fullName>
    </recommendedName>
</protein>
<name>A0AAW1QWG3_9CHLO</name>
<evidence type="ECO:0000256" key="5">
    <source>
        <dbReference type="SAM" id="Phobius"/>
    </source>
</evidence>
<keyword evidence="4 5" id="KW-0472">Membrane</keyword>
<dbReference type="PANTHER" id="PTHR11132">
    <property type="entry name" value="SOLUTE CARRIER FAMILY 35"/>
    <property type="match status" value="1"/>
</dbReference>
<evidence type="ECO:0000313" key="8">
    <source>
        <dbReference type="Proteomes" id="UP001445335"/>
    </source>
</evidence>
<feature type="transmembrane region" description="Helical" evidence="5">
    <location>
        <begin position="255"/>
        <end position="276"/>
    </location>
</feature>
<evidence type="ECO:0000259" key="6">
    <source>
        <dbReference type="Pfam" id="PF03151"/>
    </source>
</evidence>
<dbReference type="AlphaFoldDB" id="A0AAW1QWG3"/>
<evidence type="ECO:0000256" key="3">
    <source>
        <dbReference type="ARBA" id="ARBA00022989"/>
    </source>
</evidence>
<evidence type="ECO:0000313" key="7">
    <source>
        <dbReference type="EMBL" id="KAK9825437.1"/>
    </source>
</evidence>
<evidence type="ECO:0000256" key="1">
    <source>
        <dbReference type="ARBA" id="ARBA00004141"/>
    </source>
</evidence>
<dbReference type="Proteomes" id="UP001445335">
    <property type="component" value="Unassembled WGS sequence"/>
</dbReference>
<dbReference type="Pfam" id="PF03151">
    <property type="entry name" value="TPT"/>
    <property type="match status" value="1"/>
</dbReference>
<feature type="transmembrane region" description="Helical" evidence="5">
    <location>
        <begin position="222"/>
        <end position="243"/>
    </location>
</feature>
<feature type="transmembrane region" description="Helical" evidence="5">
    <location>
        <begin position="38"/>
        <end position="59"/>
    </location>
</feature>
<sequence length="347" mass="37148">MKEARSWLFYGSLVAVYLTLNSVLNLTNKWVLSSDTGYGFSFPLLLTSCHMAFSFAALLPMMLAPAKRALHMETLGKQWRGLVAVGMFMALNISLNNTSLVWLALSVNQVIRASIPIFTAILAVVVEHQVPSPGEAVGLVALTAGVMIAVYEGSGAAGPVAVFLCVLGTICNAAMMTFSGKLLSEKINVLRLAFYTAPVSLVVLLPFLWMREADSLQKYMTLHSYDVYLIILLSSGVALSYNVVHSLMIQHTSAVATTVIGEAKIVGLLLLSALVLGERNLFSVNMLVGCGVFLGGLAVYSQYKLRAVSAKAIAQLKAGGADDERLIEAVPLTNSDASSASHRREVS</sequence>
<feature type="transmembrane region" description="Helical" evidence="5">
    <location>
        <begin position="192"/>
        <end position="210"/>
    </location>
</feature>
<keyword evidence="3 5" id="KW-1133">Transmembrane helix</keyword>
<feature type="transmembrane region" description="Helical" evidence="5">
    <location>
        <begin position="7"/>
        <end position="26"/>
    </location>
</feature>
<accession>A0AAW1QWG3</accession>
<comment type="subcellular location">
    <subcellularLocation>
        <location evidence="1">Membrane</location>
        <topology evidence="1">Multi-pass membrane protein</topology>
    </subcellularLocation>
</comment>
<comment type="caution">
    <text evidence="7">The sequence shown here is derived from an EMBL/GenBank/DDBJ whole genome shotgun (WGS) entry which is preliminary data.</text>
</comment>
<feature type="transmembrane region" description="Helical" evidence="5">
    <location>
        <begin position="79"/>
        <end position="95"/>
    </location>
</feature>
<reference evidence="7 8" key="1">
    <citation type="journal article" date="2024" name="Nat. Commun.">
        <title>Phylogenomics reveals the evolutionary origins of lichenization in chlorophyte algae.</title>
        <authorList>
            <person name="Puginier C."/>
            <person name="Libourel C."/>
            <person name="Otte J."/>
            <person name="Skaloud P."/>
            <person name="Haon M."/>
            <person name="Grisel S."/>
            <person name="Petersen M."/>
            <person name="Berrin J.G."/>
            <person name="Delaux P.M."/>
            <person name="Dal Grande F."/>
            <person name="Keller J."/>
        </authorList>
    </citation>
    <scope>NUCLEOTIDE SEQUENCE [LARGE SCALE GENOMIC DNA]</scope>
    <source>
        <strain evidence="7 8">SAG 245.80</strain>
    </source>
</reference>
<dbReference type="EMBL" id="JALJOU010000074">
    <property type="protein sequence ID" value="KAK9825437.1"/>
    <property type="molecule type" value="Genomic_DNA"/>
</dbReference>
<dbReference type="InterPro" id="IPR037185">
    <property type="entry name" value="EmrE-like"/>
</dbReference>
<evidence type="ECO:0000256" key="2">
    <source>
        <dbReference type="ARBA" id="ARBA00022692"/>
    </source>
</evidence>
<dbReference type="InterPro" id="IPR004853">
    <property type="entry name" value="Sugar_P_trans_dom"/>
</dbReference>
<gene>
    <name evidence="7" type="ORF">WJX81_007659</name>
</gene>
<keyword evidence="2 5" id="KW-0812">Transmembrane</keyword>
<dbReference type="InterPro" id="IPR050186">
    <property type="entry name" value="TPT_transporter"/>
</dbReference>
<feature type="domain" description="Sugar phosphate transporter" evidence="6">
    <location>
        <begin position="11"/>
        <end position="301"/>
    </location>
</feature>
<dbReference type="GO" id="GO:0016020">
    <property type="term" value="C:membrane"/>
    <property type="evidence" value="ECO:0007669"/>
    <property type="project" value="UniProtKB-SubCell"/>
</dbReference>
<keyword evidence="8" id="KW-1185">Reference proteome</keyword>